<keyword evidence="2" id="KW-1185">Reference proteome</keyword>
<dbReference type="InParanoid" id="B6ILR2"/>
<dbReference type="KEGG" id="cbr:CBG_26838"/>
<dbReference type="GeneID" id="68918303"/>
<dbReference type="Proteomes" id="UP000008549">
    <property type="component" value="Unassembled WGS sequence"/>
</dbReference>
<evidence type="ECO:0000313" key="2">
    <source>
        <dbReference type="Proteomes" id="UP000008549"/>
    </source>
</evidence>
<accession>B6ILR2</accession>
<organism evidence="1 2">
    <name type="scientific">Caenorhabditis briggsae</name>
    <dbReference type="NCBI Taxonomy" id="6238"/>
    <lineage>
        <taxon>Eukaryota</taxon>
        <taxon>Metazoa</taxon>
        <taxon>Ecdysozoa</taxon>
        <taxon>Nematoda</taxon>
        <taxon>Chromadorea</taxon>
        <taxon>Rhabditida</taxon>
        <taxon>Rhabditina</taxon>
        <taxon>Rhabditomorpha</taxon>
        <taxon>Rhabditoidea</taxon>
        <taxon>Rhabditidae</taxon>
        <taxon>Peloderinae</taxon>
        <taxon>Caenorhabditis</taxon>
    </lineage>
</organism>
<reference evidence="1 2" key="1">
    <citation type="journal article" date="2003" name="PLoS Biol.">
        <title>The genome sequence of Caenorhabditis briggsae: a platform for comparative genomics.</title>
        <authorList>
            <person name="Stein L.D."/>
            <person name="Bao Z."/>
            <person name="Blasiar D."/>
            <person name="Blumenthal T."/>
            <person name="Brent M.R."/>
            <person name="Chen N."/>
            <person name="Chinwalla A."/>
            <person name="Clarke L."/>
            <person name="Clee C."/>
            <person name="Coghlan A."/>
            <person name="Coulson A."/>
            <person name="D'Eustachio P."/>
            <person name="Fitch D.H."/>
            <person name="Fulton L.A."/>
            <person name="Fulton R.E."/>
            <person name="Griffiths-Jones S."/>
            <person name="Harris T.W."/>
            <person name="Hillier L.W."/>
            <person name="Kamath R."/>
            <person name="Kuwabara P.E."/>
            <person name="Mardis E.R."/>
            <person name="Marra M.A."/>
            <person name="Miner T.L."/>
            <person name="Minx P."/>
            <person name="Mullikin J.C."/>
            <person name="Plumb R.W."/>
            <person name="Rogers J."/>
            <person name="Schein J.E."/>
            <person name="Sohrmann M."/>
            <person name="Spieth J."/>
            <person name="Stajich J.E."/>
            <person name="Wei C."/>
            <person name="Willey D."/>
            <person name="Wilson R.K."/>
            <person name="Durbin R."/>
            <person name="Waterston R.H."/>
        </authorList>
    </citation>
    <scope>NUCLEOTIDE SEQUENCE [LARGE SCALE GENOMIC DNA]</scope>
    <source>
        <strain evidence="1 2">AF16</strain>
    </source>
</reference>
<dbReference type="HOGENOM" id="CLU_3377561_0_0_1"/>
<gene>
    <name evidence="1" type="ORF">CBG26838</name>
    <name evidence="1" type="ORF">CBG_26838</name>
</gene>
<evidence type="ECO:0000313" key="1">
    <source>
        <dbReference type="EMBL" id="CAS00842.1"/>
    </source>
</evidence>
<sequence>MRCSPYPFIFSIHFLETFKQTPNSKILTFWSQEK</sequence>
<dbReference type="RefSeq" id="XP_045100400.1">
    <property type="nucleotide sequence ID" value="XM_045236110.1"/>
</dbReference>
<name>B6ILR2_CAEBR</name>
<proteinExistence type="predicted"/>
<dbReference type="AlphaFoldDB" id="B6ILR2"/>
<reference evidence="1 2" key="2">
    <citation type="journal article" date="2011" name="PLoS Genet.">
        <title>Caenorhabditis briggsae recombinant inbred line genotypes reveal inter-strain incompatibility and the evolution of recombination.</title>
        <authorList>
            <person name="Ross J.A."/>
            <person name="Koboldt D.C."/>
            <person name="Staisch J.E."/>
            <person name="Chamberlin H.M."/>
            <person name="Gupta B.P."/>
            <person name="Miller R.D."/>
            <person name="Baird S.E."/>
            <person name="Haag E.S."/>
        </authorList>
    </citation>
    <scope>NUCLEOTIDE SEQUENCE [LARGE SCALE GENOMIC DNA]</scope>
    <source>
        <strain evidence="1 2">AF16</strain>
    </source>
</reference>
<dbReference type="EMBL" id="HE600993">
    <property type="protein sequence ID" value="CAS00842.1"/>
    <property type="molecule type" value="Genomic_DNA"/>
</dbReference>
<protein>
    <submittedName>
        <fullName evidence="1">Protein CBG26838</fullName>
    </submittedName>
</protein>
<dbReference type="CTD" id="68918303"/>